<dbReference type="Proteomes" id="UP000245202">
    <property type="component" value="Unassembled WGS sequence"/>
</dbReference>
<dbReference type="AlphaFoldDB" id="A0A2R5EWB9"/>
<organism evidence="1 2">
    <name type="scientific">Paenibacillus agaridevorans</name>
    <dbReference type="NCBI Taxonomy" id="171404"/>
    <lineage>
        <taxon>Bacteria</taxon>
        <taxon>Bacillati</taxon>
        <taxon>Bacillota</taxon>
        <taxon>Bacilli</taxon>
        <taxon>Bacillales</taxon>
        <taxon>Paenibacillaceae</taxon>
        <taxon>Paenibacillus</taxon>
    </lineage>
</organism>
<evidence type="ECO:0000313" key="1">
    <source>
        <dbReference type="EMBL" id="GBG08083.1"/>
    </source>
</evidence>
<name>A0A2R5EWB9_9BACL</name>
<dbReference type="RefSeq" id="WP_108993029.1">
    <property type="nucleotide sequence ID" value="NZ_BDQX01000136.1"/>
</dbReference>
<comment type="caution">
    <text evidence="1">The sequence shown here is derived from an EMBL/GenBank/DDBJ whole genome shotgun (WGS) entry which is preliminary data.</text>
</comment>
<accession>A0A2R5EWB9</accession>
<gene>
    <name evidence="1" type="ORF">PAT3040_02650</name>
</gene>
<keyword evidence="2" id="KW-1185">Reference proteome</keyword>
<protein>
    <submittedName>
        <fullName evidence="1">Putative CopG family transcriptional regulator</fullName>
    </submittedName>
</protein>
<proteinExistence type="predicted"/>
<reference evidence="1 2" key="1">
    <citation type="submission" date="2017-08" db="EMBL/GenBank/DDBJ databases">
        <title>Substantial Increase in Enzyme Production by Combined Drug-Resistance Mutations in Paenibacillus agaridevorans.</title>
        <authorList>
            <person name="Tanaka Y."/>
            <person name="Funane K."/>
            <person name="Hosaka T."/>
            <person name="Shiwa Y."/>
            <person name="Fujita N."/>
            <person name="Miyazaki T."/>
            <person name="Yoshikawa H."/>
            <person name="Murakami K."/>
            <person name="Kasahara K."/>
            <person name="Inaoka T."/>
            <person name="Hiraga Y."/>
            <person name="Ochi K."/>
        </authorList>
    </citation>
    <scope>NUCLEOTIDE SEQUENCE [LARGE SCALE GENOMIC DNA]</scope>
    <source>
        <strain evidence="1 2">T-3040</strain>
    </source>
</reference>
<evidence type="ECO:0000313" key="2">
    <source>
        <dbReference type="Proteomes" id="UP000245202"/>
    </source>
</evidence>
<sequence length="68" mass="7686">MPKKMGRPTEKPKTSNLLVRVDDETLSQLEVSLAILKAEQPKMKQAEVVRLAIRHLYEKLTNGIGTKN</sequence>
<dbReference type="EMBL" id="BDQX01000136">
    <property type="protein sequence ID" value="GBG08083.1"/>
    <property type="molecule type" value="Genomic_DNA"/>
</dbReference>